<dbReference type="InterPro" id="IPR051200">
    <property type="entry name" value="Host-pathogen_enzymatic-act"/>
</dbReference>
<feature type="signal peptide" evidence="6">
    <location>
        <begin position="1"/>
        <end position="21"/>
    </location>
</feature>
<evidence type="ECO:0000259" key="7">
    <source>
        <dbReference type="PROSITE" id="PS51007"/>
    </source>
</evidence>
<dbReference type="PROSITE" id="PS51007">
    <property type="entry name" value="CYTC"/>
    <property type="match status" value="2"/>
</dbReference>
<dbReference type="RefSeq" id="WP_185136020.1">
    <property type="nucleotide sequence ID" value="NZ_BORM01000003.1"/>
</dbReference>
<evidence type="ECO:0000256" key="6">
    <source>
        <dbReference type="SAM" id="SignalP"/>
    </source>
</evidence>
<dbReference type="GO" id="GO:0046872">
    <property type="term" value="F:metal ion binding"/>
    <property type="evidence" value="ECO:0007669"/>
    <property type="project" value="UniProtKB-KW"/>
</dbReference>
<dbReference type="PANTHER" id="PTHR47197:SF3">
    <property type="entry name" value="DIHYDRO-HEME D1 DEHYDROGENASE"/>
    <property type="match status" value="1"/>
</dbReference>
<dbReference type="InterPro" id="IPR011964">
    <property type="entry name" value="YVTN_b-propeller_repeat"/>
</dbReference>
<dbReference type="Gene3D" id="2.130.10.10">
    <property type="entry name" value="YVTN repeat-like/Quinoprotein amine dehydrogenase"/>
    <property type="match status" value="2"/>
</dbReference>
<dbReference type="PROSITE" id="PS51257">
    <property type="entry name" value="PROKAR_LIPOPROTEIN"/>
    <property type="match status" value="1"/>
</dbReference>
<comment type="caution">
    <text evidence="8">The sequence shown here is derived from an EMBL/GenBank/DDBJ whole genome shotgun (WGS) entry which is preliminary data.</text>
</comment>
<name>A0A841U1N8_9BACL</name>
<keyword evidence="9" id="KW-1185">Reference proteome</keyword>
<keyword evidence="1 5" id="KW-0349">Heme</keyword>
<gene>
    <name evidence="8" type="ORF">H7B90_11530</name>
</gene>
<dbReference type="InterPro" id="IPR036909">
    <property type="entry name" value="Cyt_c-like_dom_sf"/>
</dbReference>
<dbReference type="InterPro" id="IPR019405">
    <property type="entry name" value="Lactonase_7-beta_prop"/>
</dbReference>
<keyword evidence="3 6" id="KW-0732">Signal</keyword>
<keyword evidence="2 5" id="KW-0479">Metal-binding</keyword>
<dbReference type="InterPro" id="IPR011048">
    <property type="entry name" value="Haem_d1_sf"/>
</dbReference>
<dbReference type="NCBIfam" id="TIGR02276">
    <property type="entry name" value="beta_rpt_yvtn"/>
    <property type="match status" value="1"/>
</dbReference>
<reference evidence="8 9" key="1">
    <citation type="submission" date="2020-08" db="EMBL/GenBank/DDBJ databases">
        <title>Cohnella phylogeny.</title>
        <authorList>
            <person name="Dunlap C."/>
        </authorList>
    </citation>
    <scope>NUCLEOTIDE SEQUENCE [LARGE SCALE GENOMIC DNA]</scope>
    <source>
        <strain evidence="8 9">DSM 25239</strain>
    </source>
</reference>
<dbReference type="InterPro" id="IPR048433">
    <property type="entry name" value="YNCE-like_beta-prop"/>
</dbReference>
<evidence type="ECO:0000256" key="5">
    <source>
        <dbReference type="PROSITE-ProRule" id="PRU00433"/>
    </source>
</evidence>
<keyword evidence="4 5" id="KW-0408">Iron</keyword>
<evidence type="ECO:0000256" key="4">
    <source>
        <dbReference type="ARBA" id="ARBA00023004"/>
    </source>
</evidence>
<evidence type="ECO:0000313" key="9">
    <source>
        <dbReference type="Proteomes" id="UP000553776"/>
    </source>
</evidence>
<dbReference type="Proteomes" id="UP000553776">
    <property type="component" value="Unassembled WGS sequence"/>
</dbReference>
<dbReference type="AlphaFoldDB" id="A0A841U1N8"/>
<feature type="domain" description="Cytochrome c" evidence="7">
    <location>
        <begin position="388"/>
        <end position="497"/>
    </location>
</feature>
<proteinExistence type="predicted"/>
<dbReference type="GO" id="GO:0009055">
    <property type="term" value="F:electron transfer activity"/>
    <property type="evidence" value="ECO:0007669"/>
    <property type="project" value="InterPro"/>
</dbReference>
<dbReference type="GO" id="GO:0020037">
    <property type="term" value="F:heme binding"/>
    <property type="evidence" value="ECO:0007669"/>
    <property type="project" value="InterPro"/>
</dbReference>
<evidence type="ECO:0000256" key="2">
    <source>
        <dbReference type="ARBA" id="ARBA00022723"/>
    </source>
</evidence>
<accession>A0A841U1N8</accession>
<evidence type="ECO:0000313" key="8">
    <source>
        <dbReference type="EMBL" id="MBB6692031.1"/>
    </source>
</evidence>
<dbReference type="Pfam" id="PF21419">
    <property type="entry name" value="RoxA-like_Cyt-c"/>
    <property type="match status" value="1"/>
</dbReference>
<dbReference type="PANTHER" id="PTHR47197">
    <property type="entry name" value="PROTEIN NIRF"/>
    <property type="match status" value="1"/>
</dbReference>
<sequence>MSRKAIVWITALVLVTLGSLAGCTSSKTPSAAGPSSSDNVALSPDGKYLYAVNGDAGTVSKVNVARGEVVVEAQVGKMPQQAALSPDGKKLYVTCRDTDKVDVLRTKDLSIEGTIDVGIEPYGVVVSPDGKKVYVSNDRSGTVSVADADSRKLSGTIEVGERPRALALTADGSKLYVGLYLSANVAVVDTASGTVKTTIRLAESPNLKDRKKSQGLPNTLEQIRISPDGKTAWATHLLTNTDTAIAFDETIFPAISVIDTAADRELTDERKQLFKEINVPDNLGKTMIVSNPSDVRFSSDGSKAYVLMSGSEDVVVFDLTKGGNATQIVRHVPGDWPIGMALSPDDSTLLVNNGNTHDLATVSTGWPSGDARAEAKTLKLIAKDPLPAEERLGKTLFLTANSDEYPITQQHWMSCVSCHAGGETDGMTLLTAKGPRNVPSNVFAMETGLFMWDGSRDDFTDYIHTVQSEMGGMMDADPGKKLPDEYQKMYDALATFLKNPDSLPVPRSPFRAADGGLTDEAKKGKEIFDTVGKCISCHAGDYFTDSNQATGGGTALTTDDISHLYDVGTGTDKDLKSDGDARAGFKNPRTPEQWDVPTLRGVWATAPYLHDGSAATLKDVLTTRNPEGKHGGKLTDEEIDAVVAYLRQIE</sequence>
<dbReference type="SUPFAM" id="SSF51004">
    <property type="entry name" value="C-terminal (heme d1) domain of cytochrome cd1-nitrite reductase"/>
    <property type="match status" value="1"/>
</dbReference>
<organism evidence="8 9">
    <name type="scientific">Cohnella xylanilytica</name>
    <dbReference type="NCBI Taxonomy" id="557555"/>
    <lineage>
        <taxon>Bacteria</taxon>
        <taxon>Bacillati</taxon>
        <taxon>Bacillota</taxon>
        <taxon>Bacilli</taxon>
        <taxon>Bacillales</taxon>
        <taxon>Paenibacillaceae</taxon>
        <taxon>Cohnella</taxon>
    </lineage>
</organism>
<dbReference type="SUPFAM" id="SSF46626">
    <property type="entry name" value="Cytochrome c"/>
    <property type="match status" value="2"/>
</dbReference>
<protein>
    <submittedName>
        <fullName evidence="8">Beta-propeller fold lactonase family protein</fullName>
    </submittedName>
</protein>
<dbReference type="InterPro" id="IPR015943">
    <property type="entry name" value="WD40/YVTN_repeat-like_dom_sf"/>
</dbReference>
<evidence type="ECO:0000256" key="1">
    <source>
        <dbReference type="ARBA" id="ARBA00022617"/>
    </source>
</evidence>
<dbReference type="Pfam" id="PF21783">
    <property type="entry name" value="YNCE"/>
    <property type="match status" value="1"/>
</dbReference>
<dbReference type="EMBL" id="JACJVR010000044">
    <property type="protein sequence ID" value="MBB6692031.1"/>
    <property type="molecule type" value="Genomic_DNA"/>
</dbReference>
<dbReference type="Gene3D" id="1.10.760.10">
    <property type="entry name" value="Cytochrome c-like domain"/>
    <property type="match status" value="2"/>
</dbReference>
<dbReference type="Pfam" id="PF10282">
    <property type="entry name" value="Lactonase"/>
    <property type="match status" value="1"/>
</dbReference>
<feature type="domain" description="Cytochrome c" evidence="7">
    <location>
        <begin position="519"/>
        <end position="650"/>
    </location>
</feature>
<feature type="chain" id="PRO_5039108668" evidence="6">
    <location>
        <begin position="22"/>
        <end position="650"/>
    </location>
</feature>
<dbReference type="InterPro" id="IPR009056">
    <property type="entry name" value="Cyt_c-like_dom"/>
</dbReference>
<evidence type="ECO:0000256" key="3">
    <source>
        <dbReference type="ARBA" id="ARBA00022729"/>
    </source>
</evidence>